<reference evidence="4 5" key="1">
    <citation type="submission" date="2020-08" db="EMBL/GenBank/DDBJ databases">
        <title>Genomic Encyclopedia of Type Strains, Phase IV (KMG-IV): sequencing the most valuable type-strain genomes for metagenomic binning, comparative biology and taxonomic classification.</title>
        <authorList>
            <person name="Goeker M."/>
        </authorList>
    </citation>
    <scope>NUCLEOTIDE SEQUENCE [LARGE SCALE GENOMIC DNA]</scope>
    <source>
        <strain evidence="4 5">DSM 102983</strain>
    </source>
</reference>
<comment type="caution">
    <text evidence="4">The sequence shown here is derived from an EMBL/GenBank/DDBJ whole genome shotgun (WGS) entry which is preliminary data.</text>
</comment>
<evidence type="ECO:0000259" key="2">
    <source>
        <dbReference type="Pfam" id="PF04773"/>
    </source>
</evidence>
<evidence type="ECO:0000313" key="4">
    <source>
        <dbReference type="EMBL" id="MBB4623326.1"/>
    </source>
</evidence>
<name>A0ABR6KP84_9BACT</name>
<dbReference type="PANTHER" id="PTHR30273">
    <property type="entry name" value="PERIPLASMIC SIGNAL SENSOR AND SIGMA FACTOR ACTIVATOR FECR-RELATED"/>
    <property type="match status" value="1"/>
</dbReference>
<keyword evidence="1" id="KW-0812">Transmembrane</keyword>
<dbReference type="Pfam" id="PF04773">
    <property type="entry name" value="FecR"/>
    <property type="match status" value="1"/>
</dbReference>
<organism evidence="4 5">
    <name type="scientific">Parabacteroides faecis</name>
    <dbReference type="NCBI Taxonomy" id="1217282"/>
    <lineage>
        <taxon>Bacteria</taxon>
        <taxon>Pseudomonadati</taxon>
        <taxon>Bacteroidota</taxon>
        <taxon>Bacteroidia</taxon>
        <taxon>Bacteroidales</taxon>
        <taxon>Tannerellaceae</taxon>
        <taxon>Parabacteroides</taxon>
    </lineage>
</organism>
<keyword evidence="5" id="KW-1185">Reference proteome</keyword>
<keyword evidence="1" id="KW-0472">Membrane</keyword>
<dbReference type="PANTHER" id="PTHR30273:SF2">
    <property type="entry name" value="PROTEIN FECR"/>
    <property type="match status" value="1"/>
</dbReference>
<protein>
    <submittedName>
        <fullName evidence="4">Ferric-dicitrate binding protein FerR (Iron transport regulator)</fullName>
    </submittedName>
</protein>
<dbReference type="PIRSF" id="PIRSF018266">
    <property type="entry name" value="FecR"/>
    <property type="match status" value="1"/>
</dbReference>
<dbReference type="InterPro" id="IPR012373">
    <property type="entry name" value="Ferrdict_sens_TM"/>
</dbReference>
<feature type="domain" description="FecR protein" evidence="2">
    <location>
        <begin position="90"/>
        <end position="182"/>
    </location>
</feature>
<dbReference type="Proteomes" id="UP000533637">
    <property type="component" value="Unassembled WGS sequence"/>
</dbReference>
<evidence type="ECO:0000259" key="3">
    <source>
        <dbReference type="Pfam" id="PF16344"/>
    </source>
</evidence>
<evidence type="ECO:0000313" key="5">
    <source>
        <dbReference type="Proteomes" id="UP000533637"/>
    </source>
</evidence>
<dbReference type="InterPro" id="IPR006860">
    <property type="entry name" value="FecR"/>
</dbReference>
<feature type="transmembrane region" description="Helical" evidence="1">
    <location>
        <begin position="53"/>
        <end position="74"/>
    </location>
</feature>
<dbReference type="InterPro" id="IPR032508">
    <property type="entry name" value="FecR_C"/>
</dbReference>
<dbReference type="Gene3D" id="2.60.120.1440">
    <property type="match status" value="1"/>
</dbReference>
<dbReference type="Gene3D" id="3.55.50.30">
    <property type="match status" value="1"/>
</dbReference>
<feature type="domain" description="Protein FecR C-terminal" evidence="3">
    <location>
        <begin position="231"/>
        <end position="298"/>
    </location>
</feature>
<dbReference type="RefSeq" id="WP_183671469.1">
    <property type="nucleotide sequence ID" value="NZ_BMPB01000007.1"/>
</dbReference>
<sequence>MKKHDDIIGDEKLQKYIERVHFVPIVSDPNTLFDKVCYRIKCGRSRTIGVSSVWKYLSIAASLALLIVSSLFIISSSEKNVSQMSYLEVKSISGSKTRVVLPDSSVVWLNSNASIRYPQVFTSQNREVEFTGEALFSITKDKEKPFIVVMDGMKVEVLGTVFNIHSDSKTDIIETTLLDGTVAVFADNNNTGKADVILSPNEQVLYNRTDGEVKVQKVSGALYSAWVNGVFHFENNTLEEVMRTLSRAFDVSIHIESDMLAKKKFTAQFFHHETLDEILSILQVSAKYKYQKVKGEIYITNK</sequence>
<evidence type="ECO:0000256" key="1">
    <source>
        <dbReference type="SAM" id="Phobius"/>
    </source>
</evidence>
<proteinExistence type="predicted"/>
<keyword evidence="1" id="KW-1133">Transmembrane helix</keyword>
<dbReference type="EMBL" id="JACHOC010000006">
    <property type="protein sequence ID" value="MBB4623326.1"/>
    <property type="molecule type" value="Genomic_DNA"/>
</dbReference>
<accession>A0ABR6KP84</accession>
<dbReference type="Pfam" id="PF16344">
    <property type="entry name" value="FecR_C"/>
    <property type="match status" value="1"/>
</dbReference>
<gene>
    <name evidence="4" type="ORF">GGQ57_003238</name>
</gene>